<dbReference type="EMBL" id="JAPDHZ010000006">
    <property type="protein sequence ID" value="MDG0794165.1"/>
    <property type="molecule type" value="Genomic_DNA"/>
</dbReference>
<feature type="domain" description="Immunity MXAN-0049 protein" evidence="1">
    <location>
        <begin position="60"/>
        <end position="139"/>
    </location>
</feature>
<reference evidence="2 3" key="1">
    <citation type="submission" date="2022-10" db="EMBL/GenBank/DDBJ databases">
        <title>Comparative genomic analysis of Cohnella hashimotonis sp. nov., isolated from the International Space Station.</title>
        <authorList>
            <person name="Simpson A."/>
            <person name="Venkateswaran K."/>
        </authorList>
    </citation>
    <scope>NUCLEOTIDE SEQUENCE [LARGE SCALE GENOMIC DNA]</scope>
    <source>
        <strain evidence="2 3">DSM 18997</strain>
    </source>
</reference>
<gene>
    <name evidence="2" type="ORF">OMP38_27510</name>
</gene>
<sequence>MACPLNVGGDLKFYSNKGLDLDMIALSAGTLALSRKAIVATQDLLADKVETLPLEHDSLELFAINVLNIIPALDRSRSELKLWPDGGIRKITQYAFSQETIKDAAIFKLPEFITTYTFVTDVFRERVLQHNLTGFRFIELWDSEANPAAKEMQRQRYLERLAEIERTKGPEYSFAEVTERMSKENKAAVSGKQKLQLDENDSLLIGDLMEDTLTYAWMDPIYIPPIFLDMKWHLVEKEPELKLGRQK</sequence>
<accession>A0A9X4QQV9</accession>
<organism evidence="2 3">
    <name type="scientific">Cohnella ginsengisoli</name>
    <dbReference type="NCBI Taxonomy" id="425004"/>
    <lineage>
        <taxon>Bacteria</taxon>
        <taxon>Bacillati</taxon>
        <taxon>Bacillota</taxon>
        <taxon>Bacilli</taxon>
        <taxon>Bacillales</taxon>
        <taxon>Paenibacillaceae</taxon>
        <taxon>Cohnella</taxon>
    </lineage>
</organism>
<evidence type="ECO:0000313" key="2">
    <source>
        <dbReference type="EMBL" id="MDG0794165.1"/>
    </source>
</evidence>
<keyword evidence="3" id="KW-1185">Reference proteome</keyword>
<proteinExistence type="predicted"/>
<dbReference type="AlphaFoldDB" id="A0A9X4QQV9"/>
<comment type="caution">
    <text evidence="2">The sequence shown here is derived from an EMBL/GenBank/DDBJ whole genome shotgun (WGS) entry which is preliminary data.</text>
</comment>
<name>A0A9X4QQV9_9BACL</name>
<evidence type="ECO:0000313" key="3">
    <source>
        <dbReference type="Proteomes" id="UP001153387"/>
    </source>
</evidence>
<dbReference type="Pfam" id="PF07791">
    <property type="entry name" value="Imm11"/>
    <property type="match status" value="1"/>
</dbReference>
<dbReference type="InterPro" id="IPR012433">
    <property type="entry name" value="Imm11"/>
</dbReference>
<dbReference type="Proteomes" id="UP001153387">
    <property type="component" value="Unassembled WGS sequence"/>
</dbReference>
<protein>
    <recommendedName>
        <fullName evidence="1">Immunity MXAN-0049 protein domain-containing protein</fullName>
    </recommendedName>
</protein>
<evidence type="ECO:0000259" key="1">
    <source>
        <dbReference type="Pfam" id="PF07791"/>
    </source>
</evidence>